<dbReference type="PANTHER" id="PTHR14614">
    <property type="entry name" value="HEPATOCELLULAR CARCINOMA-ASSOCIATED ANTIGEN"/>
    <property type="match status" value="1"/>
</dbReference>
<evidence type="ECO:0008006" key="4">
    <source>
        <dbReference type="Google" id="ProtNLM"/>
    </source>
</evidence>
<evidence type="ECO:0000256" key="1">
    <source>
        <dbReference type="SAM" id="Coils"/>
    </source>
</evidence>
<dbReference type="AlphaFoldDB" id="A0AAD3DCH4"/>
<gene>
    <name evidence="2" type="ORF">CTEN210_16921</name>
</gene>
<comment type="caution">
    <text evidence="2">The sequence shown here is derived from an EMBL/GenBank/DDBJ whole genome shotgun (WGS) entry which is preliminary data.</text>
</comment>
<reference evidence="2 3" key="1">
    <citation type="journal article" date="2021" name="Sci. Rep.">
        <title>The genome of the diatom Chaetoceros tenuissimus carries an ancient integrated fragment of an extant virus.</title>
        <authorList>
            <person name="Hongo Y."/>
            <person name="Kimura K."/>
            <person name="Takaki Y."/>
            <person name="Yoshida Y."/>
            <person name="Baba S."/>
            <person name="Kobayashi G."/>
            <person name="Nagasaki K."/>
            <person name="Hano T."/>
            <person name="Tomaru Y."/>
        </authorList>
    </citation>
    <scope>NUCLEOTIDE SEQUENCE [LARGE SCALE GENOMIC DNA]</scope>
    <source>
        <strain evidence="2 3">NIES-3715</strain>
    </source>
</reference>
<protein>
    <recommendedName>
        <fullName evidence="4">Calmodulin-lysine N-methyltransferase</fullName>
    </recommendedName>
</protein>
<name>A0AAD3DCH4_9STRA</name>
<dbReference type="SUPFAM" id="SSF53335">
    <property type="entry name" value="S-adenosyl-L-methionine-dependent methyltransferases"/>
    <property type="match status" value="1"/>
</dbReference>
<dbReference type="Proteomes" id="UP001054902">
    <property type="component" value="Unassembled WGS sequence"/>
</dbReference>
<dbReference type="InterPro" id="IPR029063">
    <property type="entry name" value="SAM-dependent_MTases_sf"/>
</dbReference>
<feature type="coiled-coil region" evidence="1">
    <location>
        <begin position="24"/>
        <end position="51"/>
    </location>
</feature>
<dbReference type="Gene3D" id="3.40.50.150">
    <property type="entry name" value="Vaccinia Virus protein VP39"/>
    <property type="match status" value="1"/>
</dbReference>
<sequence>MMIYRHQSIEDLMNRGAYLRSLREMALADEAEREKENLLEAEMNMLDVKVQPLESSSIVNMQFLEANFPKEKKIVDASLTTGNTSSDRSLFNTDDKVDYLPKSNLRVLRYGSYLAHQRYSDDYKHSNIAIIDFQLAGSGKKVLVEQQRSLGKGGLLWDAGVMLAEHVISDADTWHVKDRPTKIVELGAGIGFAGLAVAKALSNTEVNITDLPELMPLIQRNISRNFTSSDILNEDEIKVSDFKDRGEAAADIPICKDSGFEDLSEDDLLALYEAATSADIERIKQSNSVVNASVLRWGVKEDYKEEYDVVMGGDVIVDFYCPQSLAETIHDLCGSNSHVYISCKTRMDEPIAIFDKAMRSLFSVVTKVKPLSRRRNEQVLIYYATGKI</sequence>
<dbReference type="InterPro" id="IPR019410">
    <property type="entry name" value="Methyltransf_16"/>
</dbReference>
<evidence type="ECO:0000313" key="2">
    <source>
        <dbReference type="EMBL" id="GFH60445.1"/>
    </source>
</evidence>
<proteinExistence type="predicted"/>
<keyword evidence="1" id="KW-0175">Coiled coil</keyword>
<dbReference type="PANTHER" id="PTHR14614:SF109">
    <property type="entry name" value="RIBOSOMAL LYSINE N-METHYLTRANSFERASE 5"/>
    <property type="match status" value="1"/>
</dbReference>
<evidence type="ECO:0000313" key="3">
    <source>
        <dbReference type="Proteomes" id="UP001054902"/>
    </source>
</evidence>
<dbReference type="EMBL" id="BLLK01000069">
    <property type="protein sequence ID" value="GFH60445.1"/>
    <property type="molecule type" value="Genomic_DNA"/>
</dbReference>
<accession>A0AAD3DCH4</accession>
<keyword evidence="3" id="KW-1185">Reference proteome</keyword>
<organism evidence="2 3">
    <name type="scientific">Chaetoceros tenuissimus</name>
    <dbReference type="NCBI Taxonomy" id="426638"/>
    <lineage>
        <taxon>Eukaryota</taxon>
        <taxon>Sar</taxon>
        <taxon>Stramenopiles</taxon>
        <taxon>Ochrophyta</taxon>
        <taxon>Bacillariophyta</taxon>
        <taxon>Coscinodiscophyceae</taxon>
        <taxon>Chaetocerotophycidae</taxon>
        <taxon>Chaetocerotales</taxon>
        <taxon>Chaetocerotaceae</taxon>
        <taxon>Chaetoceros</taxon>
    </lineage>
</organism>
<dbReference type="Pfam" id="PF10294">
    <property type="entry name" value="Methyltransf_16"/>
    <property type="match status" value="2"/>
</dbReference>